<dbReference type="NCBIfam" id="TIGR03399">
    <property type="entry name" value="RNA_3prim_cycl"/>
    <property type="match status" value="1"/>
</dbReference>
<dbReference type="InterPro" id="IPR017770">
    <property type="entry name" value="RNA3'_term_phos_cyc_type_1"/>
</dbReference>
<dbReference type="PANTHER" id="PTHR11096:SF0">
    <property type="entry name" value="RNA 3'-TERMINAL PHOSPHATE CYCLASE"/>
    <property type="match status" value="1"/>
</dbReference>
<evidence type="ECO:0000259" key="7">
    <source>
        <dbReference type="Pfam" id="PF01137"/>
    </source>
</evidence>
<comment type="subcellular location">
    <subcellularLocation>
        <location evidence="5">Cytoplasm</location>
    </subcellularLocation>
</comment>
<dbReference type="GO" id="GO:0006396">
    <property type="term" value="P:RNA processing"/>
    <property type="evidence" value="ECO:0007669"/>
    <property type="project" value="UniProtKB-UniRule"/>
</dbReference>
<dbReference type="Gene3D" id="3.65.10.20">
    <property type="entry name" value="RNA 3'-terminal phosphate cyclase domain"/>
    <property type="match status" value="1"/>
</dbReference>
<keyword evidence="5" id="KW-0067">ATP-binding</keyword>
<sequence length="342" mass="36183">MIELDGAEGGGQIVRSALSLSALAGEPFRIENVRGARDDPGLKHQHHAAVELVAEVCDADVEGAELDAETLTFDPGQPSGGQYEVDVGTAGSVTLVFDAVLPLAVTIDEPLAVTISGGTDVEWSPPIDYYRRVKLPVLRRHGVDAAVDVERRGFYPAGGGVATLTVDPSDPAPIDLTDRGERHGVRLYSVASEELTDADVAERQARGAAAALPDDVDVIERTAAYAETDSIGTALTLRAEYENTLAGANALGERGKPAEEVGEDVAREFVEFDEGDAAVDRYLADQLLVWLALAGGEVTIPQITNHVESSVELLGEFGVDVEIERGGEDEAARVSVSETLDR</sequence>
<keyword evidence="5" id="KW-0963">Cytoplasm</keyword>
<keyword evidence="4 5" id="KW-0547">Nucleotide-binding</keyword>
<comment type="similarity">
    <text evidence="1 5">Belongs to the RNA 3'-terminal cyclase family. Type 1 subfamily.</text>
</comment>
<dbReference type="HAMAP" id="MF_00200">
    <property type="entry name" value="RTC"/>
    <property type="match status" value="1"/>
</dbReference>
<feature type="active site" description="Tele-AMP-histidine intermediate" evidence="5">
    <location>
        <position position="306"/>
    </location>
</feature>
<evidence type="ECO:0000256" key="6">
    <source>
        <dbReference type="NCBIfam" id="TIGR03399"/>
    </source>
</evidence>
<dbReference type="RefSeq" id="WP_343774704.1">
    <property type="nucleotide sequence ID" value="NZ_BAAADV010000007.1"/>
</dbReference>
<comment type="caution">
    <text evidence="9">The sequence shown here is derived from an EMBL/GenBank/DDBJ whole genome shotgun (WGS) entry which is preliminary data.</text>
</comment>
<evidence type="ECO:0000313" key="10">
    <source>
        <dbReference type="Proteomes" id="UP001500420"/>
    </source>
</evidence>
<dbReference type="Proteomes" id="UP001500420">
    <property type="component" value="Unassembled WGS sequence"/>
</dbReference>
<gene>
    <name evidence="5 9" type="primary">rtcA</name>
    <name evidence="9" type="ORF">GCM10009020_28290</name>
</gene>
<feature type="binding site" evidence="5">
    <location>
        <position position="98"/>
    </location>
    <ligand>
        <name>ATP</name>
        <dbReference type="ChEBI" id="CHEBI:30616"/>
    </ligand>
</feature>
<dbReference type="InterPro" id="IPR023797">
    <property type="entry name" value="RNA3'_phos_cyclase_dom"/>
</dbReference>
<dbReference type="GO" id="GO:0005737">
    <property type="term" value="C:cytoplasm"/>
    <property type="evidence" value="ECO:0007669"/>
    <property type="project" value="UniProtKB-SubCell"/>
</dbReference>
<dbReference type="SUPFAM" id="SSF52913">
    <property type="entry name" value="RNA 3'-terminal phosphate cyclase, RPTC, insert domain"/>
    <property type="match status" value="1"/>
</dbReference>
<dbReference type="PIRSF" id="PIRSF005378">
    <property type="entry name" value="RNA3'_term_phos_cycl_euk"/>
    <property type="match status" value="1"/>
</dbReference>
<evidence type="ECO:0000256" key="1">
    <source>
        <dbReference type="ARBA" id="ARBA00009206"/>
    </source>
</evidence>
<keyword evidence="3 5" id="KW-0436">Ligase</keyword>
<organism evidence="9 10">
    <name type="scientific">Natronoarchaeum mannanilyticum</name>
    <dbReference type="NCBI Taxonomy" id="926360"/>
    <lineage>
        <taxon>Archaea</taxon>
        <taxon>Methanobacteriati</taxon>
        <taxon>Methanobacteriota</taxon>
        <taxon>Stenosarchaea group</taxon>
        <taxon>Halobacteria</taxon>
        <taxon>Halobacteriales</taxon>
        <taxon>Natronoarchaeaceae</taxon>
    </lineage>
</organism>
<feature type="domain" description="RNA 3'-terminal phosphate cyclase insert" evidence="8">
    <location>
        <begin position="177"/>
        <end position="271"/>
    </location>
</feature>
<evidence type="ECO:0000256" key="2">
    <source>
        <dbReference type="ARBA" id="ARBA00021428"/>
    </source>
</evidence>
<dbReference type="Gene3D" id="3.30.360.20">
    <property type="entry name" value="RNA 3'-terminal phosphate cyclase, insert domain"/>
    <property type="match status" value="1"/>
</dbReference>
<dbReference type="InterPro" id="IPR000228">
    <property type="entry name" value="RNA3'_term_phos_cyc"/>
</dbReference>
<dbReference type="InterPro" id="IPR013792">
    <property type="entry name" value="RNA3'P_cycl/enolpyr_Trfase_a/b"/>
</dbReference>
<keyword evidence="10" id="KW-1185">Reference proteome</keyword>
<dbReference type="InterPro" id="IPR037136">
    <property type="entry name" value="RNA3'_phos_cyclase_dom_sf"/>
</dbReference>
<dbReference type="Pfam" id="PF05189">
    <property type="entry name" value="RTC_insert"/>
    <property type="match status" value="1"/>
</dbReference>
<feature type="binding site" evidence="5">
    <location>
        <begin position="282"/>
        <end position="286"/>
    </location>
    <ligand>
        <name>ATP</name>
        <dbReference type="ChEBI" id="CHEBI:30616"/>
    </ligand>
</feature>
<dbReference type="InterPro" id="IPR013791">
    <property type="entry name" value="RNA3'-term_phos_cycl_insert"/>
</dbReference>
<comment type="catalytic activity">
    <reaction evidence="5">
        <text>a 3'-end 3'-phospho-ribonucleotide-RNA + ATP = a 3'-end 2',3'-cyclophospho-ribonucleotide-RNA + AMP + diphosphate</text>
        <dbReference type="Rhea" id="RHEA:23976"/>
        <dbReference type="Rhea" id="RHEA-COMP:10463"/>
        <dbReference type="Rhea" id="RHEA-COMP:10464"/>
        <dbReference type="ChEBI" id="CHEBI:30616"/>
        <dbReference type="ChEBI" id="CHEBI:33019"/>
        <dbReference type="ChEBI" id="CHEBI:83062"/>
        <dbReference type="ChEBI" id="CHEBI:83064"/>
        <dbReference type="ChEBI" id="CHEBI:456215"/>
        <dbReference type="EC" id="6.5.1.4"/>
    </reaction>
</comment>
<dbReference type="EC" id="6.5.1.4" evidence="5 6"/>
<proteinExistence type="inferred from homology"/>
<evidence type="ECO:0000256" key="3">
    <source>
        <dbReference type="ARBA" id="ARBA00022598"/>
    </source>
</evidence>
<dbReference type="GO" id="GO:0005524">
    <property type="term" value="F:ATP binding"/>
    <property type="evidence" value="ECO:0007669"/>
    <property type="project" value="UniProtKB-KW"/>
</dbReference>
<evidence type="ECO:0000256" key="5">
    <source>
        <dbReference type="HAMAP-Rule" id="MF_00200"/>
    </source>
</evidence>
<dbReference type="AlphaFoldDB" id="A0AAV3TBV3"/>
<evidence type="ECO:0000259" key="8">
    <source>
        <dbReference type="Pfam" id="PF05189"/>
    </source>
</evidence>
<dbReference type="GO" id="GO:0003963">
    <property type="term" value="F:RNA-3'-phosphate cyclase activity"/>
    <property type="evidence" value="ECO:0007669"/>
    <property type="project" value="UniProtKB-UniRule"/>
</dbReference>
<dbReference type="NCBIfam" id="NF003246">
    <property type="entry name" value="PRK04204.1-2"/>
    <property type="match status" value="1"/>
</dbReference>
<name>A0AAV3TBV3_9EURY</name>
<reference evidence="9 10" key="1">
    <citation type="journal article" date="2019" name="Int. J. Syst. Evol. Microbiol.">
        <title>The Global Catalogue of Microorganisms (GCM) 10K type strain sequencing project: providing services to taxonomists for standard genome sequencing and annotation.</title>
        <authorList>
            <consortium name="The Broad Institute Genomics Platform"/>
            <consortium name="The Broad Institute Genome Sequencing Center for Infectious Disease"/>
            <person name="Wu L."/>
            <person name="Ma J."/>
        </authorList>
    </citation>
    <scope>NUCLEOTIDE SEQUENCE [LARGE SCALE GENOMIC DNA]</scope>
    <source>
        <strain evidence="9 10">JCM 16328</strain>
    </source>
</reference>
<dbReference type="InterPro" id="IPR036553">
    <property type="entry name" value="RPTC_insert"/>
</dbReference>
<evidence type="ECO:0000256" key="4">
    <source>
        <dbReference type="ARBA" id="ARBA00022741"/>
    </source>
</evidence>
<dbReference type="PANTHER" id="PTHR11096">
    <property type="entry name" value="RNA 3' TERMINAL PHOSPHATE CYCLASE"/>
    <property type="match status" value="1"/>
</dbReference>
<dbReference type="SUPFAM" id="SSF55205">
    <property type="entry name" value="EPT/RTPC-like"/>
    <property type="match status" value="1"/>
</dbReference>
<protein>
    <recommendedName>
        <fullName evidence="2 5">RNA 3'-terminal phosphate cyclase</fullName>
        <shortName evidence="5">RNA cyclase</shortName>
        <shortName evidence="5">RNA-3'-phosphate cyclase</shortName>
        <ecNumber evidence="5 6">6.5.1.4</ecNumber>
    </recommendedName>
</protein>
<accession>A0AAV3TBV3</accession>
<comment type="function">
    <text evidence="5">Catalyzes the conversion of 3'-phosphate to a 2',3'-cyclic phosphodiester at the end of RNA. The mechanism of action of the enzyme occurs in 3 steps: (A) adenylation of the enzyme by ATP; (B) transfer of adenylate to an RNA-N3'P to produce RNA-N3'PP5'A; (C) and attack of the adjacent 2'-hydroxyl on the 3'-phosphorus in the diester linkage to produce the cyclic end product. The biological role of this enzyme is unknown but it is likely to function in some aspects of cellular RNA processing.</text>
</comment>
<dbReference type="Pfam" id="PF01137">
    <property type="entry name" value="RTC"/>
    <property type="match status" value="1"/>
</dbReference>
<evidence type="ECO:0000313" key="9">
    <source>
        <dbReference type="EMBL" id="GAA0678364.1"/>
    </source>
</evidence>
<dbReference type="EMBL" id="BAAADV010000007">
    <property type="protein sequence ID" value="GAA0678364.1"/>
    <property type="molecule type" value="Genomic_DNA"/>
</dbReference>
<feature type="domain" description="RNA 3'-terminal phosphate cyclase" evidence="7">
    <location>
        <begin position="8"/>
        <end position="317"/>
    </location>
</feature>